<dbReference type="Pfam" id="PF22022">
    <property type="entry name" value="Phage_int_M"/>
    <property type="match status" value="1"/>
</dbReference>
<dbReference type="GO" id="GO:0003677">
    <property type="term" value="F:DNA binding"/>
    <property type="evidence" value="ECO:0007669"/>
    <property type="project" value="UniProtKB-KW"/>
</dbReference>
<dbReference type="InterPro" id="IPR011010">
    <property type="entry name" value="DNA_brk_join_enz"/>
</dbReference>
<evidence type="ECO:0000256" key="2">
    <source>
        <dbReference type="ARBA" id="ARBA00022908"/>
    </source>
</evidence>
<dbReference type="InterPro" id="IPR010998">
    <property type="entry name" value="Integrase_recombinase_N"/>
</dbReference>
<gene>
    <name evidence="6" type="ORF">B1A_12669</name>
</gene>
<evidence type="ECO:0000259" key="5">
    <source>
        <dbReference type="Pfam" id="PF22022"/>
    </source>
</evidence>
<evidence type="ECO:0000256" key="3">
    <source>
        <dbReference type="ARBA" id="ARBA00023125"/>
    </source>
</evidence>
<dbReference type="InterPro" id="IPR025166">
    <property type="entry name" value="Integrase_DNA_bind_dom"/>
</dbReference>
<reference evidence="6" key="2">
    <citation type="journal article" date="2014" name="ISME J.">
        <title>Microbial stratification in low pH oxic and suboxic macroscopic growths along an acid mine drainage.</title>
        <authorList>
            <person name="Mendez-Garcia C."/>
            <person name="Mesa V."/>
            <person name="Sprenger R.R."/>
            <person name="Richter M."/>
            <person name="Diez M.S."/>
            <person name="Solano J."/>
            <person name="Bargiela R."/>
            <person name="Golyshina O.V."/>
            <person name="Manteca A."/>
            <person name="Ramos J.L."/>
            <person name="Gallego J.R."/>
            <person name="Llorente I."/>
            <person name="Martins Dos Santos V.A."/>
            <person name="Jensen O.N."/>
            <person name="Pelaez A.I."/>
            <person name="Sanchez J."/>
            <person name="Ferrer M."/>
        </authorList>
    </citation>
    <scope>NUCLEOTIDE SEQUENCE</scope>
</reference>
<dbReference type="Pfam" id="PF13356">
    <property type="entry name" value="Arm-DNA-bind_3"/>
    <property type="match status" value="1"/>
</dbReference>
<proteinExistence type="inferred from homology"/>
<dbReference type="InterPro" id="IPR038488">
    <property type="entry name" value="Integrase_DNA-bd_sf"/>
</dbReference>
<evidence type="ECO:0000259" key="4">
    <source>
        <dbReference type="Pfam" id="PF13356"/>
    </source>
</evidence>
<name>T1BH76_9ZZZZ</name>
<dbReference type="InterPro" id="IPR053876">
    <property type="entry name" value="Phage_int_M"/>
</dbReference>
<dbReference type="PANTHER" id="PTHR30629">
    <property type="entry name" value="PROPHAGE INTEGRASE"/>
    <property type="match status" value="1"/>
</dbReference>
<accession>T1BH76</accession>
<reference evidence="6" key="1">
    <citation type="submission" date="2013-08" db="EMBL/GenBank/DDBJ databases">
        <authorList>
            <person name="Mendez C."/>
            <person name="Richter M."/>
            <person name="Ferrer M."/>
            <person name="Sanchez J."/>
        </authorList>
    </citation>
    <scope>NUCLEOTIDE SEQUENCE</scope>
</reference>
<feature type="domain" description="Phage integrase central" evidence="5">
    <location>
        <begin position="107"/>
        <end position="201"/>
    </location>
</feature>
<dbReference type="EMBL" id="AUZX01009222">
    <property type="protein sequence ID" value="EQD52469.1"/>
    <property type="molecule type" value="Genomic_DNA"/>
</dbReference>
<sequence length="268" mass="29805">MGKLTDKAIQNARPKDKQYSLADGSGLALIVRATGTKIWWLRYRFAGTAKTLSVGTYPIVGLRDAREAALAARRLLASGTDPSTQKIEKRAALAADSAKADKTETLEHIAREWFGKFGSQWVDSHASKIIRRLERDLFPALGRTPLHTIEPSHLLPVLRMVESRGAIETAHRLLQNCGQVWRYAVATGRAKRDITTDLRGALPPTKEKHLGAITAPNEIAILLLNINEYAGSEVVRHALQLAPHVFVRPGELRQAKWEEFDLVARLWT</sequence>
<dbReference type="Gene3D" id="3.30.160.390">
    <property type="entry name" value="Integrase, DNA-binding domain"/>
    <property type="match status" value="1"/>
</dbReference>
<dbReference type="InterPro" id="IPR050808">
    <property type="entry name" value="Phage_Integrase"/>
</dbReference>
<organism evidence="6">
    <name type="scientific">mine drainage metagenome</name>
    <dbReference type="NCBI Taxonomy" id="410659"/>
    <lineage>
        <taxon>unclassified sequences</taxon>
        <taxon>metagenomes</taxon>
        <taxon>ecological metagenomes</taxon>
    </lineage>
</organism>
<comment type="similarity">
    <text evidence="1">Belongs to the 'phage' integrase family.</text>
</comment>
<dbReference type="GO" id="GO:0015074">
    <property type="term" value="P:DNA integration"/>
    <property type="evidence" value="ECO:0007669"/>
    <property type="project" value="UniProtKB-KW"/>
</dbReference>
<dbReference type="SUPFAM" id="SSF56349">
    <property type="entry name" value="DNA breaking-rejoining enzymes"/>
    <property type="match status" value="1"/>
</dbReference>
<evidence type="ECO:0000313" key="6">
    <source>
        <dbReference type="EMBL" id="EQD52469.1"/>
    </source>
</evidence>
<keyword evidence="2" id="KW-0229">DNA integration</keyword>
<feature type="domain" description="Integrase DNA-binding" evidence="4">
    <location>
        <begin position="4"/>
        <end position="87"/>
    </location>
</feature>
<dbReference type="Gene3D" id="1.10.150.130">
    <property type="match status" value="1"/>
</dbReference>
<dbReference type="AlphaFoldDB" id="T1BH76"/>
<dbReference type="PANTHER" id="PTHR30629:SF2">
    <property type="entry name" value="PROPHAGE INTEGRASE INTS-RELATED"/>
    <property type="match status" value="1"/>
</dbReference>
<evidence type="ECO:0000256" key="1">
    <source>
        <dbReference type="ARBA" id="ARBA00008857"/>
    </source>
</evidence>
<feature type="non-terminal residue" evidence="6">
    <location>
        <position position="268"/>
    </location>
</feature>
<protein>
    <submittedName>
        <fullName evidence="6">Phage integrase family protein</fullName>
    </submittedName>
</protein>
<keyword evidence="3" id="KW-0238">DNA-binding</keyword>
<comment type="caution">
    <text evidence="6">The sequence shown here is derived from an EMBL/GenBank/DDBJ whole genome shotgun (WGS) entry which is preliminary data.</text>
</comment>